<keyword evidence="3" id="KW-0675">Receptor</keyword>
<dbReference type="InterPro" id="IPR008160">
    <property type="entry name" value="Collagen"/>
</dbReference>
<name>A0AA35WV84_GEOBA</name>
<protein>
    <submittedName>
        <fullName evidence="3">Scavenger receptor class A member 5</fullName>
    </submittedName>
</protein>
<dbReference type="PANTHER" id="PTHR24637:SF421">
    <property type="entry name" value="CUTICLE COLLAGEN DPY-2"/>
    <property type="match status" value="1"/>
</dbReference>
<reference evidence="3" key="1">
    <citation type="submission" date="2023-03" db="EMBL/GenBank/DDBJ databases">
        <authorList>
            <person name="Steffen K."/>
            <person name="Cardenas P."/>
        </authorList>
    </citation>
    <scope>NUCLEOTIDE SEQUENCE</scope>
</reference>
<evidence type="ECO:0000256" key="2">
    <source>
        <dbReference type="SAM" id="SignalP"/>
    </source>
</evidence>
<organism evidence="3 4">
    <name type="scientific">Geodia barretti</name>
    <name type="common">Barrett's horny sponge</name>
    <dbReference type="NCBI Taxonomy" id="519541"/>
    <lineage>
        <taxon>Eukaryota</taxon>
        <taxon>Metazoa</taxon>
        <taxon>Porifera</taxon>
        <taxon>Demospongiae</taxon>
        <taxon>Heteroscleromorpha</taxon>
        <taxon>Tetractinellida</taxon>
        <taxon>Astrophorina</taxon>
        <taxon>Geodiidae</taxon>
        <taxon>Geodia</taxon>
    </lineage>
</organism>
<keyword evidence="2" id="KW-0732">Signal</keyword>
<dbReference type="PANTHER" id="PTHR24637">
    <property type="entry name" value="COLLAGEN"/>
    <property type="match status" value="1"/>
</dbReference>
<feature type="chain" id="PRO_5041276050" evidence="2">
    <location>
        <begin position="23"/>
        <end position="142"/>
    </location>
</feature>
<feature type="compositionally biased region" description="Pro residues" evidence="1">
    <location>
        <begin position="35"/>
        <end position="60"/>
    </location>
</feature>
<feature type="signal peptide" evidence="2">
    <location>
        <begin position="1"/>
        <end position="22"/>
    </location>
</feature>
<accession>A0AA35WV84</accession>
<feature type="region of interest" description="Disordered" evidence="1">
    <location>
        <begin position="30"/>
        <end position="92"/>
    </location>
</feature>
<feature type="compositionally biased region" description="Basic and acidic residues" evidence="1">
    <location>
        <begin position="132"/>
        <end position="142"/>
    </location>
</feature>
<gene>
    <name evidence="3" type="ORF">GBAR_LOCUS19695</name>
</gene>
<proteinExistence type="predicted"/>
<sequence>MVKLLLLVAAFAITSTVLLVEAASLQDRVRKRQAPPGPPGPPGLPGVQGPPGPPGAPGPAGPRGEKGAIGESGLPGPTGHLESRGSKGFQENGVLKARLDLLDRLDPPEHNQFNLPMDPSLLRAHRARQVHPVHEDQPGFQD</sequence>
<dbReference type="AlphaFoldDB" id="A0AA35WV84"/>
<evidence type="ECO:0000313" key="4">
    <source>
        <dbReference type="Proteomes" id="UP001174909"/>
    </source>
</evidence>
<evidence type="ECO:0000256" key="1">
    <source>
        <dbReference type="SAM" id="MobiDB-lite"/>
    </source>
</evidence>
<evidence type="ECO:0000313" key="3">
    <source>
        <dbReference type="EMBL" id="CAI8035078.1"/>
    </source>
</evidence>
<comment type="caution">
    <text evidence="3">The sequence shown here is derived from an EMBL/GenBank/DDBJ whole genome shotgun (WGS) entry which is preliminary data.</text>
</comment>
<dbReference type="Proteomes" id="UP001174909">
    <property type="component" value="Unassembled WGS sequence"/>
</dbReference>
<dbReference type="EMBL" id="CASHTH010002770">
    <property type="protein sequence ID" value="CAI8035078.1"/>
    <property type="molecule type" value="Genomic_DNA"/>
</dbReference>
<keyword evidence="4" id="KW-1185">Reference proteome</keyword>
<feature type="region of interest" description="Disordered" evidence="1">
    <location>
        <begin position="123"/>
        <end position="142"/>
    </location>
</feature>
<dbReference type="Pfam" id="PF01391">
    <property type="entry name" value="Collagen"/>
    <property type="match status" value="1"/>
</dbReference>